<evidence type="ECO:0000256" key="1">
    <source>
        <dbReference type="ARBA" id="ARBA00005679"/>
    </source>
</evidence>
<dbReference type="InterPro" id="IPR004911">
    <property type="entry name" value="Interferon-induced_GILT"/>
</dbReference>
<keyword evidence="2" id="KW-0325">Glycoprotein</keyword>
<evidence type="ECO:0000313" key="5">
    <source>
        <dbReference type="Proteomes" id="UP000237105"/>
    </source>
</evidence>
<gene>
    <name evidence="4" type="ORF">PanWU01x14_281430</name>
</gene>
<dbReference type="STRING" id="3476.A0A2P5B169"/>
<dbReference type="AlphaFoldDB" id="A0A2P5B169"/>
<dbReference type="PANTHER" id="PTHR13234:SF27">
    <property type="entry name" value="GAMMA INTERFERON INDUCIBLE LYSOSOMAL THIOL REDUCTASE"/>
    <property type="match status" value="1"/>
</dbReference>
<dbReference type="Proteomes" id="UP000237105">
    <property type="component" value="Unassembled WGS sequence"/>
</dbReference>
<protein>
    <submittedName>
        <fullName evidence="4">Gamma interferon inducible lysosomal thiol reductase GILT</fullName>
    </submittedName>
</protein>
<evidence type="ECO:0000256" key="3">
    <source>
        <dbReference type="SAM" id="SignalP"/>
    </source>
</evidence>
<comment type="similarity">
    <text evidence="1">Belongs to the GILT family.</text>
</comment>
<keyword evidence="5" id="KW-1185">Reference proteome</keyword>
<keyword evidence="3" id="KW-0732">Signal</keyword>
<evidence type="ECO:0000313" key="4">
    <source>
        <dbReference type="EMBL" id="PON42501.1"/>
    </source>
</evidence>
<feature type="chain" id="PRO_5015133632" evidence="3">
    <location>
        <begin position="29"/>
        <end position="226"/>
    </location>
</feature>
<dbReference type="Pfam" id="PF03227">
    <property type="entry name" value="GILT"/>
    <property type="match status" value="1"/>
</dbReference>
<proteinExistence type="inferred from homology"/>
<comment type="caution">
    <text evidence="4">The sequence shown here is derived from an EMBL/GenBank/DDBJ whole genome shotgun (WGS) entry which is preliminary data.</text>
</comment>
<sequence length="226" mass="25552">MGSHPSIVFTFAIGFSLLLFTFQCHTEAYELDNSRFDHNVSKMVSQQVNLSVYYEALNPTCASFIVKNLARIFDNGLNTILNLRLVPWGNAYLNKSNNAVVCQNGSDECKLNTLQACTINVLRDVNKHFALIYCFEFLAIEGRYKDWRSCFSSLGLPPKPVLDCFNSLNGTKLEQKYAIETAQLNPPHTFVPWVVVNNQPIGIDYKNFTIYACKAYRGTLVPMACH</sequence>
<accession>A0A2P5B169</accession>
<evidence type="ECO:0000256" key="2">
    <source>
        <dbReference type="ARBA" id="ARBA00023180"/>
    </source>
</evidence>
<dbReference type="GO" id="GO:0016671">
    <property type="term" value="F:oxidoreductase activity, acting on a sulfur group of donors, disulfide as acceptor"/>
    <property type="evidence" value="ECO:0007669"/>
    <property type="project" value="InterPro"/>
</dbReference>
<dbReference type="PANTHER" id="PTHR13234">
    <property type="entry name" value="GAMMA-INTERFERON INDUCIBLE LYSOSOMAL THIOL REDUCTASE GILT"/>
    <property type="match status" value="1"/>
</dbReference>
<feature type="signal peptide" evidence="3">
    <location>
        <begin position="1"/>
        <end position="28"/>
    </location>
</feature>
<organism evidence="4 5">
    <name type="scientific">Parasponia andersonii</name>
    <name type="common">Sponia andersonii</name>
    <dbReference type="NCBI Taxonomy" id="3476"/>
    <lineage>
        <taxon>Eukaryota</taxon>
        <taxon>Viridiplantae</taxon>
        <taxon>Streptophyta</taxon>
        <taxon>Embryophyta</taxon>
        <taxon>Tracheophyta</taxon>
        <taxon>Spermatophyta</taxon>
        <taxon>Magnoliopsida</taxon>
        <taxon>eudicotyledons</taxon>
        <taxon>Gunneridae</taxon>
        <taxon>Pentapetalae</taxon>
        <taxon>rosids</taxon>
        <taxon>fabids</taxon>
        <taxon>Rosales</taxon>
        <taxon>Cannabaceae</taxon>
        <taxon>Parasponia</taxon>
    </lineage>
</organism>
<reference evidence="5" key="1">
    <citation type="submission" date="2016-06" db="EMBL/GenBank/DDBJ databases">
        <title>Parallel loss of symbiosis genes in relatives of nitrogen-fixing non-legume Parasponia.</title>
        <authorList>
            <person name="Van Velzen R."/>
            <person name="Holmer R."/>
            <person name="Bu F."/>
            <person name="Rutten L."/>
            <person name="Van Zeijl A."/>
            <person name="Liu W."/>
            <person name="Santuari L."/>
            <person name="Cao Q."/>
            <person name="Sharma T."/>
            <person name="Shen D."/>
            <person name="Roswanjaya Y."/>
            <person name="Wardhani T."/>
            <person name="Kalhor M.S."/>
            <person name="Jansen J."/>
            <person name="Van den Hoogen J."/>
            <person name="Gungor B."/>
            <person name="Hartog M."/>
            <person name="Hontelez J."/>
            <person name="Verver J."/>
            <person name="Yang W.-C."/>
            <person name="Schijlen E."/>
            <person name="Repin R."/>
            <person name="Schilthuizen M."/>
            <person name="Schranz E."/>
            <person name="Heidstra R."/>
            <person name="Miyata K."/>
            <person name="Fedorova E."/>
            <person name="Kohlen W."/>
            <person name="Bisseling T."/>
            <person name="Smit S."/>
            <person name="Geurts R."/>
        </authorList>
    </citation>
    <scope>NUCLEOTIDE SEQUENCE [LARGE SCALE GENOMIC DNA]</scope>
    <source>
        <strain evidence="5">cv. WU1-14</strain>
    </source>
</reference>
<name>A0A2P5B169_PARAD</name>
<dbReference type="OrthoDB" id="958254at2759"/>
<dbReference type="EMBL" id="JXTB01000391">
    <property type="protein sequence ID" value="PON42501.1"/>
    <property type="molecule type" value="Genomic_DNA"/>
</dbReference>